<feature type="compositionally biased region" description="Low complexity" evidence="7">
    <location>
        <begin position="646"/>
        <end position="663"/>
    </location>
</feature>
<gene>
    <name evidence="9" type="ORF">Rsub_09533</name>
</gene>
<evidence type="ECO:0000256" key="4">
    <source>
        <dbReference type="ARBA" id="ARBA00023163"/>
    </source>
</evidence>
<comment type="caution">
    <text evidence="9">The sequence shown here is derived from an EMBL/GenBank/DDBJ whole genome shotgun (WGS) entry which is preliminary data.</text>
</comment>
<keyword evidence="10" id="KW-1185">Reference proteome</keyword>
<dbReference type="EMBL" id="BDRX01000091">
    <property type="protein sequence ID" value="GBF97060.1"/>
    <property type="molecule type" value="Genomic_DNA"/>
</dbReference>
<evidence type="ECO:0000256" key="3">
    <source>
        <dbReference type="ARBA" id="ARBA00023015"/>
    </source>
</evidence>
<keyword evidence="3 6" id="KW-0805">Transcription regulation</keyword>
<dbReference type="InterPro" id="IPR019542">
    <property type="entry name" value="Enhancer_polycomb-like_N"/>
</dbReference>
<dbReference type="PANTHER" id="PTHR14898">
    <property type="entry name" value="ENHANCER OF POLYCOMB"/>
    <property type="match status" value="1"/>
</dbReference>
<comment type="similarity">
    <text evidence="2 6">Belongs to the enhancer of polycomb family.</text>
</comment>
<dbReference type="GO" id="GO:0005634">
    <property type="term" value="C:nucleus"/>
    <property type="evidence" value="ECO:0007669"/>
    <property type="project" value="UniProtKB-SubCell"/>
</dbReference>
<proteinExistence type="inferred from homology"/>
<keyword evidence="4 6" id="KW-0804">Transcription</keyword>
<dbReference type="Pfam" id="PF10513">
    <property type="entry name" value="EPL1"/>
    <property type="match status" value="1"/>
</dbReference>
<dbReference type="GO" id="GO:0006357">
    <property type="term" value="P:regulation of transcription by RNA polymerase II"/>
    <property type="evidence" value="ECO:0007669"/>
    <property type="project" value="InterPro"/>
</dbReference>
<protein>
    <recommendedName>
        <fullName evidence="6">Enhancer of polycomb-like protein</fullName>
    </recommendedName>
</protein>
<feature type="domain" description="Enhancer of polycomb-like N-terminal" evidence="8">
    <location>
        <begin position="35"/>
        <end position="127"/>
    </location>
</feature>
<dbReference type="Proteomes" id="UP000247498">
    <property type="component" value="Unassembled WGS sequence"/>
</dbReference>
<evidence type="ECO:0000256" key="6">
    <source>
        <dbReference type="RuleBase" id="RU361124"/>
    </source>
</evidence>
<evidence type="ECO:0000313" key="10">
    <source>
        <dbReference type="Proteomes" id="UP000247498"/>
    </source>
</evidence>
<dbReference type="InterPro" id="IPR024943">
    <property type="entry name" value="Enhancer_polycomb"/>
</dbReference>
<evidence type="ECO:0000256" key="7">
    <source>
        <dbReference type="SAM" id="MobiDB-lite"/>
    </source>
</evidence>
<dbReference type="OrthoDB" id="435275at2759"/>
<evidence type="ECO:0000256" key="5">
    <source>
        <dbReference type="ARBA" id="ARBA00023242"/>
    </source>
</evidence>
<evidence type="ECO:0000313" key="9">
    <source>
        <dbReference type="EMBL" id="GBF97060.1"/>
    </source>
</evidence>
<reference evidence="9 10" key="1">
    <citation type="journal article" date="2018" name="Sci. Rep.">
        <title>Raphidocelis subcapitata (=Pseudokirchneriella subcapitata) provides an insight into genome evolution and environmental adaptations in the Sphaeropleales.</title>
        <authorList>
            <person name="Suzuki S."/>
            <person name="Yamaguchi H."/>
            <person name="Nakajima N."/>
            <person name="Kawachi M."/>
        </authorList>
    </citation>
    <scope>NUCLEOTIDE SEQUENCE [LARGE SCALE GENOMIC DNA]</scope>
    <source>
        <strain evidence="9 10">NIES-35</strain>
    </source>
</reference>
<keyword evidence="5 6" id="KW-0539">Nucleus</keyword>
<comment type="subcellular location">
    <subcellularLocation>
        <location evidence="1 6">Nucleus</location>
    </subcellularLocation>
</comment>
<name>A0A2V0PGM3_9CHLO</name>
<dbReference type="GO" id="GO:0035267">
    <property type="term" value="C:NuA4 histone acetyltransferase complex"/>
    <property type="evidence" value="ECO:0007669"/>
    <property type="project" value="InterPro"/>
</dbReference>
<accession>A0A2V0PGM3</accession>
<evidence type="ECO:0000259" key="8">
    <source>
        <dbReference type="Pfam" id="PF10513"/>
    </source>
</evidence>
<evidence type="ECO:0000256" key="2">
    <source>
        <dbReference type="ARBA" id="ARBA00008035"/>
    </source>
</evidence>
<evidence type="ECO:0000256" key="1">
    <source>
        <dbReference type="ARBA" id="ARBA00004123"/>
    </source>
</evidence>
<dbReference type="AlphaFoldDB" id="A0A2V0PGM3"/>
<dbReference type="FunCoup" id="A0A2V0PGM3">
    <property type="interactions" value="708"/>
</dbReference>
<sequence>MGTRTSFRPRPVDANKPLLIVRDLSELDTQDGNGEKPELKPLGQPKKPQKEIPTPEVHFVETYHRDYLPVFVANQHYAHGKGGSGYRDDAVVEYDLDNEDEDWLEAYNTGGAKLSDTKFERMLWKLELACAEATEDALMRAGASVAERTSATALAAIDHLGKDLALGVLLEVGARDVIANDVYEYWAAKRRRWGKPILRRLQAPTSASDTNPFNVFRPREKVNRPQTRRRRDNPEECMEKLRSMQDNVRAALGIVCEIIRRERRKRDLTHTEVELQRIRVRQRHDPRTNGSLEDAAQFGMAQLKARNSKNRELDVLRAGGRLLANGVRIEPTVRPSKRQRRPELLPYLRQEVARLAPPPPPPASEEMAFAWPISLPKLLEQHSQRLWRAAVDARESAARRALAANAEPPPPLGPAKEVLAGAPPALRVPEGAAVAGSSRLRLGRGGRVVLDRVDAWSLEPLAAASQEERAFRQYLSEPWPQLPKGGVLRGLVDRVCPPPRVNPAAAAAAAQQAAMARQGSASGGGAAVAAAAAAAAAQAASGSRMGSQGSIGPGNPLARLPSGGAAAAAAGAAQQAAALTGAPSLAGAASLPAGGLQGGGGGGGGGGAEPVQASTAGAARPASVATPPPAAAAAGGSGGGAGDESPTAAAGGAAVAARRTPAVKSEGRGTPGASGGGTPTAQAGTPSQGGPPPKRSAARPPKG</sequence>
<feature type="region of interest" description="Disordered" evidence="7">
    <location>
        <begin position="599"/>
        <end position="703"/>
    </location>
</feature>
<organism evidence="9 10">
    <name type="scientific">Raphidocelis subcapitata</name>
    <dbReference type="NCBI Taxonomy" id="307507"/>
    <lineage>
        <taxon>Eukaryota</taxon>
        <taxon>Viridiplantae</taxon>
        <taxon>Chlorophyta</taxon>
        <taxon>core chlorophytes</taxon>
        <taxon>Chlorophyceae</taxon>
        <taxon>CS clade</taxon>
        <taxon>Sphaeropleales</taxon>
        <taxon>Selenastraceae</taxon>
        <taxon>Raphidocelis</taxon>
    </lineage>
</organism>
<dbReference type="InParanoid" id="A0A2V0PGM3"/>
<feature type="compositionally biased region" description="Gly residues" evidence="7">
    <location>
        <begin position="599"/>
        <end position="608"/>
    </location>
</feature>
<dbReference type="STRING" id="307507.A0A2V0PGM3"/>
<feature type="compositionally biased region" description="Gly residues" evidence="7">
    <location>
        <begin position="669"/>
        <end position="678"/>
    </location>
</feature>
<feature type="region of interest" description="Disordered" evidence="7">
    <location>
        <begin position="21"/>
        <end position="51"/>
    </location>
</feature>